<sequence>MAYQRLSAHGITTVFMSGVGVSKEGGSRSTHSRHPVPVTDPLFIDALLMLEGVTRVTAEDAERRRTRFATLCEDDHFNGRYSHMSDAAAAALQCLSRTTVITAMRTVHKALTESGDPVRVRLSLPAADPIPAGGAVVWRCVEGVRQYLSVAGESDLAMNTIDSLQELQTRIRQCGSTMDVQMLTRIHRSTISTAVAMCLAYSDQYGSGAGRANSMVKWGQCHSLVHMSKRKYQCVLERVDPGRSKVPRGARGTRGSGYQTRDTRGSKGVGRTRDSREGIGGRGAGLARRGRGREKCPWVERSFPNGRGMF</sequence>
<dbReference type="EMBL" id="BDIP01000787">
    <property type="protein sequence ID" value="GIQ82712.1"/>
    <property type="molecule type" value="Genomic_DNA"/>
</dbReference>
<protein>
    <submittedName>
        <fullName evidence="2">Uncharacterized protein</fullName>
    </submittedName>
</protein>
<keyword evidence="3" id="KW-1185">Reference proteome</keyword>
<organism evidence="2 3">
    <name type="scientific">Kipferlia bialata</name>
    <dbReference type="NCBI Taxonomy" id="797122"/>
    <lineage>
        <taxon>Eukaryota</taxon>
        <taxon>Metamonada</taxon>
        <taxon>Carpediemonas-like organisms</taxon>
        <taxon>Kipferlia</taxon>
    </lineage>
</organism>
<name>A0A9K3CTN1_9EUKA</name>
<evidence type="ECO:0000313" key="3">
    <source>
        <dbReference type="Proteomes" id="UP000265618"/>
    </source>
</evidence>
<dbReference type="AlphaFoldDB" id="A0A9K3CTN1"/>
<accession>A0A9K3CTN1</accession>
<comment type="caution">
    <text evidence="2">The sequence shown here is derived from an EMBL/GenBank/DDBJ whole genome shotgun (WGS) entry which is preliminary data.</text>
</comment>
<reference evidence="2 3" key="1">
    <citation type="journal article" date="2018" name="PLoS ONE">
        <title>The draft genome of Kipferlia bialata reveals reductive genome evolution in fornicate parasites.</title>
        <authorList>
            <person name="Tanifuji G."/>
            <person name="Takabayashi S."/>
            <person name="Kume K."/>
            <person name="Takagi M."/>
            <person name="Nakayama T."/>
            <person name="Kamikawa R."/>
            <person name="Inagaki Y."/>
            <person name="Hashimoto T."/>
        </authorList>
    </citation>
    <scope>NUCLEOTIDE SEQUENCE [LARGE SCALE GENOMIC DNA]</scope>
    <source>
        <strain evidence="2">NY0173</strain>
    </source>
</reference>
<feature type="compositionally biased region" description="Basic and acidic residues" evidence="1">
    <location>
        <begin position="261"/>
        <end position="279"/>
    </location>
</feature>
<gene>
    <name evidence="2" type="ORF">KIPB_003899</name>
</gene>
<evidence type="ECO:0000313" key="2">
    <source>
        <dbReference type="EMBL" id="GIQ82712.1"/>
    </source>
</evidence>
<dbReference type="Proteomes" id="UP000265618">
    <property type="component" value="Unassembled WGS sequence"/>
</dbReference>
<evidence type="ECO:0000256" key="1">
    <source>
        <dbReference type="SAM" id="MobiDB-lite"/>
    </source>
</evidence>
<proteinExistence type="predicted"/>
<feature type="region of interest" description="Disordered" evidence="1">
    <location>
        <begin position="243"/>
        <end position="293"/>
    </location>
</feature>